<sequence>MLAAGTANVTPQAASSALRGRKEQAQHAEWYRMIGEDQLLLILRKHQPLRKMSLSTTDNSRAGSNEDSSKLETADLAQPGPHPNPKDEATEEWQPSGHEKPSSTRSRS</sequence>
<dbReference type="Proteomes" id="UP001148614">
    <property type="component" value="Unassembled WGS sequence"/>
</dbReference>
<proteinExistence type="predicted"/>
<protein>
    <submittedName>
        <fullName evidence="2">Uncharacterized protein</fullName>
    </submittedName>
</protein>
<reference evidence="2" key="1">
    <citation type="submission" date="2022-07" db="EMBL/GenBank/DDBJ databases">
        <title>Genome Sequence of Xylaria arbuscula.</title>
        <authorList>
            <person name="Buettner E."/>
        </authorList>
    </citation>
    <scope>NUCLEOTIDE SEQUENCE</scope>
    <source>
        <strain evidence="2">VT107</strain>
    </source>
</reference>
<gene>
    <name evidence="2" type="ORF">NPX13_g3840</name>
</gene>
<name>A0A9W8TNX5_9PEZI</name>
<dbReference type="AlphaFoldDB" id="A0A9W8TNX5"/>
<evidence type="ECO:0000313" key="2">
    <source>
        <dbReference type="EMBL" id="KAJ3576033.1"/>
    </source>
</evidence>
<feature type="region of interest" description="Disordered" evidence="1">
    <location>
        <begin position="52"/>
        <end position="108"/>
    </location>
</feature>
<feature type="compositionally biased region" description="Polar residues" evidence="1">
    <location>
        <begin position="53"/>
        <end position="66"/>
    </location>
</feature>
<evidence type="ECO:0000313" key="3">
    <source>
        <dbReference type="Proteomes" id="UP001148614"/>
    </source>
</evidence>
<dbReference type="EMBL" id="JANPWZ010000502">
    <property type="protein sequence ID" value="KAJ3576033.1"/>
    <property type="molecule type" value="Genomic_DNA"/>
</dbReference>
<comment type="caution">
    <text evidence="2">The sequence shown here is derived from an EMBL/GenBank/DDBJ whole genome shotgun (WGS) entry which is preliminary data.</text>
</comment>
<evidence type="ECO:0000256" key="1">
    <source>
        <dbReference type="SAM" id="MobiDB-lite"/>
    </source>
</evidence>
<organism evidence="2 3">
    <name type="scientific">Xylaria arbuscula</name>
    <dbReference type="NCBI Taxonomy" id="114810"/>
    <lineage>
        <taxon>Eukaryota</taxon>
        <taxon>Fungi</taxon>
        <taxon>Dikarya</taxon>
        <taxon>Ascomycota</taxon>
        <taxon>Pezizomycotina</taxon>
        <taxon>Sordariomycetes</taxon>
        <taxon>Xylariomycetidae</taxon>
        <taxon>Xylariales</taxon>
        <taxon>Xylariaceae</taxon>
        <taxon>Xylaria</taxon>
    </lineage>
</organism>
<keyword evidence="3" id="KW-1185">Reference proteome</keyword>
<accession>A0A9W8TNX5</accession>
<feature type="region of interest" description="Disordered" evidence="1">
    <location>
        <begin position="1"/>
        <end position="26"/>
    </location>
</feature>